<feature type="compositionally biased region" description="Low complexity" evidence="1">
    <location>
        <begin position="46"/>
        <end position="55"/>
    </location>
</feature>
<comment type="caution">
    <text evidence="3">The sequence shown here is derived from an EMBL/GenBank/DDBJ whole genome shotgun (WGS) entry which is preliminary data.</text>
</comment>
<protein>
    <recommendedName>
        <fullName evidence="5">DUF3558 domain-containing protein</fullName>
    </recommendedName>
</protein>
<sequence>MINLRATSKAETRPELRYRDRRSGRVIGAVLASLLLASPLATAPATAAPAISPPTDGQQGEAEVFDGPGHGTLDQELAPQPVKSPAPEDLGRQPSGSASIAATCVFQQRVDYVHFSTSSLPDKAVQSHGNWYNENCPQYTKGDTTTQIDRKNFIGLFQAVGSPGRAVLAPNPNGLTSGGAGRVTAHYDCNGTATAAFRSWTGVDIVGYDNTDTPAFSPAIDLACG</sequence>
<dbReference type="Proteomes" id="UP000282460">
    <property type="component" value="Unassembled WGS sequence"/>
</dbReference>
<feature type="region of interest" description="Disordered" evidence="1">
    <location>
        <begin position="46"/>
        <end position="96"/>
    </location>
</feature>
<keyword evidence="4" id="KW-1185">Reference proteome</keyword>
<dbReference type="AlphaFoldDB" id="A0A3L7ISG3"/>
<gene>
    <name evidence="3" type="ORF">D9V28_14870</name>
</gene>
<evidence type="ECO:0000313" key="3">
    <source>
        <dbReference type="EMBL" id="RLQ81030.1"/>
    </source>
</evidence>
<feature type="signal peptide" evidence="2">
    <location>
        <begin position="1"/>
        <end position="47"/>
    </location>
</feature>
<evidence type="ECO:0000256" key="2">
    <source>
        <dbReference type="SAM" id="SignalP"/>
    </source>
</evidence>
<evidence type="ECO:0000256" key="1">
    <source>
        <dbReference type="SAM" id="MobiDB-lite"/>
    </source>
</evidence>
<dbReference type="EMBL" id="RCWJ01000005">
    <property type="protein sequence ID" value="RLQ81030.1"/>
    <property type="molecule type" value="Genomic_DNA"/>
</dbReference>
<evidence type="ECO:0000313" key="4">
    <source>
        <dbReference type="Proteomes" id="UP000282460"/>
    </source>
</evidence>
<proteinExistence type="predicted"/>
<accession>A0A3L7ISG3</accession>
<organism evidence="3 4">
    <name type="scientific">Mycetocola zhadangensis</name>
    <dbReference type="NCBI Taxonomy" id="1164595"/>
    <lineage>
        <taxon>Bacteria</taxon>
        <taxon>Bacillati</taxon>
        <taxon>Actinomycetota</taxon>
        <taxon>Actinomycetes</taxon>
        <taxon>Micrococcales</taxon>
        <taxon>Microbacteriaceae</taxon>
        <taxon>Mycetocola</taxon>
    </lineage>
</organism>
<reference evidence="3 4" key="1">
    <citation type="submission" date="2018-10" db="EMBL/GenBank/DDBJ databases">
        <authorList>
            <person name="Li J."/>
        </authorList>
    </citation>
    <scope>NUCLEOTIDE SEQUENCE [LARGE SCALE GENOMIC DNA]</scope>
    <source>
        <strain evidence="3 4">ZD1-4</strain>
    </source>
</reference>
<evidence type="ECO:0008006" key="5">
    <source>
        <dbReference type="Google" id="ProtNLM"/>
    </source>
</evidence>
<name>A0A3L7ISG3_9MICO</name>
<feature type="chain" id="PRO_5018257669" description="DUF3558 domain-containing protein" evidence="2">
    <location>
        <begin position="48"/>
        <end position="225"/>
    </location>
</feature>
<dbReference type="RefSeq" id="WP_121660505.1">
    <property type="nucleotide sequence ID" value="NZ_BMEK01000004.1"/>
</dbReference>
<keyword evidence="2" id="KW-0732">Signal</keyword>